<dbReference type="EMBL" id="BAAAOR010000042">
    <property type="protein sequence ID" value="GAA1546408.1"/>
    <property type="molecule type" value="Genomic_DNA"/>
</dbReference>
<dbReference type="Gene3D" id="3.40.50.720">
    <property type="entry name" value="NAD(P)-binding Rossmann-like Domain"/>
    <property type="match status" value="1"/>
</dbReference>
<dbReference type="InterPro" id="IPR050259">
    <property type="entry name" value="SDR"/>
</dbReference>
<keyword evidence="3" id="KW-1185">Reference proteome</keyword>
<dbReference type="RefSeq" id="WP_141004765.1">
    <property type="nucleotide sequence ID" value="NZ_BAAAOR010000042.1"/>
</dbReference>
<sequence>MDLQLEGRVALVTGASAGIGRATAQALAAEGADLVLVARRCALLDRLADDVTETAAQRGGRVARPLVVEADLTDPLAAARIADTVAAELGRLDVLVNVAGAAEQPGDVLTEELWQRQFELNFHAKRRLAEALLPMLRGSGRGRVVNFVGLLEPTVVSAAQAAVAACILWSKALSREVAADGVTVNCVAPGRIDSEQVGRTYPTAESRAALIRSRIPAGRFGRPEEAAALVAFLASGPASYVTGDVLSVDGGMHWSI</sequence>
<accession>A0ABN2BUH5</accession>
<dbReference type="PANTHER" id="PTHR42879">
    <property type="entry name" value="3-OXOACYL-(ACYL-CARRIER-PROTEIN) REDUCTASE"/>
    <property type="match status" value="1"/>
</dbReference>
<dbReference type="InterPro" id="IPR036291">
    <property type="entry name" value="NAD(P)-bd_dom_sf"/>
</dbReference>
<dbReference type="PRINTS" id="PR00081">
    <property type="entry name" value="GDHRDH"/>
</dbReference>
<dbReference type="Pfam" id="PF13561">
    <property type="entry name" value="adh_short_C2"/>
    <property type="match status" value="1"/>
</dbReference>
<evidence type="ECO:0000256" key="1">
    <source>
        <dbReference type="ARBA" id="ARBA00006484"/>
    </source>
</evidence>
<comment type="similarity">
    <text evidence="1">Belongs to the short-chain dehydrogenases/reductases (SDR) family.</text>
</comment>
<reference evidence="2 3" key="1">
    <citation type="journal article" date="2019" name="Int. J. Syst. Evol. Microbiol.">
        <title>The Global Catalogue of Microorganisms (GCM) 10K type strain sequencing project: providing services to taxonomists for standard genome sequencing and annotation.</title>
        <authorList>
            <consortium name="The Broad Institute Genomics Platform"/>
            <consortium name="The Broad Institute Genome Sequencing Center for Infectious Disease"/>
            <person name="Wu L."/>
            <person name="Ma J."/>
        </authorList>
    </citation>
    <scope>NUCLEOTIDE SEQUENCE [LARGE SCALE GENOMIC DNA]</scope>
    <source>
        <strain evidence="2 3">JCM 14942</strain>
    </source>
</reference>
<dbReference type="PANTHER" id="PTHR42879:SF2">
    <property type="entry name" value="3-OXOACYL-[ACYL-CARRIER-PROTEIN] REDUCTASE FABG"/>
    <property type="match status" value="1"/>
</dbReference>
<evidence type="ECO:0000313" key="2">
    <source>
        <dbReference type="EMBL" id="GAA1546408.1"/>
    </source>
</evidence>
<comment type="caution">
    <text evidence="2">The sequence shown here is derived from an EMBL/GenBank/DDBJ whole genome shotgun (WGS) entry which is preliminary data.</text>
</comment>
<proteinExistence type="inferred from homology"/>
<name>A0ABN2BUH5_9ACTN</name>
<gene>
    <name evidence="2" type="ORF">GCM10009788_55890</name>
</gene>
<protein>
    <submittedName>
        <fullName evidence="2">SDR family oxidoreductase</fullName>
    </submittedName>
</protein>
<evidence type="ECO:0000313" key="3">
    <source>
        <dbReference type="Proteomes" id="UP001500842"/>
    </source>
</evidence>
<organism evidence="2 3">
    <name type="scientific">Nocardioides humi</name>
    <dbReference type="NCBI Taxonomy" id="449461"/>
    <lineage>
        <taxon>Bacteria</taxon>
        <taxon>Bacillati</taxon>
        <taxon>Actinomycetota</taxon>
        <taxon>Actinomycetes</taxon>
        <taxon>Propionibacteriales</taxon>
        <taxon>Nocardioidaceae</taxon>
        <taxon>Nocardioides</taxon>
    </lineage>
</organism>
<dbReference type="SUPFAM" id="SSF51735">
    <property type="entry name" value="NAD(P)-binding Rossmann-fold domains"/>
    <property type="match status" value="1"/>
</dbReference>
<dbReference type="InterPro" id="IPR002347">
    <property type="entry name" value="SDR_fam"/>
</dbReference>
<dbReference type="Proteomes" id="UP001500842">
    <property type="component" value="Unassembled WGS sequence"/>
</dbReference>